<sequence length="316" mass="35193">MHKPKKNCLLIIYMIRNEDLCVGSLTIESTEKTNCNNNAGALLVKGGICCNDNIKIEKALYSQCISTKELRGNHGEIHISGDLIPMVNKQNLGTSDNIWEDLFVKNVNSKFSIDTNQLNANNLNVLTSTSIGSCSASLENGQYNSIFEVNSRDSCKNTSIVMRPENTYLVDSIDNKCYIDISPQELLIDTSVKIGDPQLPTLSIEPENNRILMCGELVILGQGIIKSFKKINIDKDTKLDLLQQVNLLKINTKTSVNLSLPESIEKNKVMPGVTRSIIIYQNCNNCKVSIPELDIKINKGVEILFDGYKWILSNSF</sequence>
<evidence type="ECO:0000313" key="1">
    <source>
        <dbReference type="EMBL" id="VVU94489.1"/>
    </source>
</evidence>
<organism evidence="1">
    <name type="scientific">seawater metagenome</name>
    <dbReference type="NCBI Taxonomy" id="1561972"/>
    <lineage>
        <taxon>unclassified sequences</taxon>
        <taxon>metagenomes</taxon>
        <taxon>ecological metagenomes</taxon>
    </lineage>
</organism>
<dbReference type="EMBL" id="CABVLZ010000001">
    <property type="protein sequence ID" value="VVU94489.1"/>
    <property type="molecule type" value="Genomic_DNA"/>
</dbReference>
<name>A0A5E8CIN0_9ZZZZ</name>
<dbReference type="AlphaFoldDB" id="A0A5E8CIN0"/>
<protein>
    <submittedName>
        <fullName evidence="1">Uncharacterized protein</fullName>
    </submittedName>
</protein>
<reference evidence="1" key="1">
    <citation type="submission" date="2019-09" db="EMBL/GenBank/DDBJ databases">
        <authorList>
            <person name="Needham M D."/>
        </authorList>
    </citation>
    <scope>NUCLEOTIDE SEQUENCE</scope>
</reference>
<proteinExistence type="predicted"/>
<accession>A0A5E8CIN0</accession>
<gene>
    <name evidence="1" type="ORF">CPAV1605_211</name>
</gene>